<feature type="coiled-coil region" evidence="1">
    <location>
        <begin position="220"/>
        <end position="250"/>
    </location>
</feature>
<gene>
    <name evidence="3" type="ORF">FHS26_004422</name>
</gene>
<keyword evidence="1" id="KW-0175">Coiled coil</keyword>
<evidence type="ECO:0000256" key="1">
    <source>
        <dbReference type="SAM" id="Coils"/>
    </source>
</evidence>
<dbReference type="Proteomes" id="UP000518315">
    <property type="component" value="Unassembled WGS sequence"/>
</dbReference>
<dbReference type="EMBL" id="JACHXH010000016">
    <property type="protein sequence ID" value="MBB3136665.1"/>
    <property type="molecule type" value="Genomic_DNA"/>
</dbReference>
<evidence type="ECO:0000256" key="2">
    <source>
        <dbReference type="SAM" id="MobiDB-lite"/>
    </source>
</evidence>
<accession>A0A7W5BPD0</accession>
<evidence type="ECO:0008006" key="5">
    <source>
        <dbReference type="Google" id="ProtNLM"/>
    </source>
</evidence>
<name>A0A7W5BPD0_9HYPH</name>
<sequence>MSRILKKDRPNGLQSLSERLVAKLKTSLKNCHRHPRLPKVKKVQRSFAVEYKSGRRKLNSKPNSIWGDTDLKSVAQDLQDEAMPFMSLTPQARSSEMLVSGEEQAGSLLTLPIEQETNASALQETIMADENDTMTNAETPAAVAPDAPKKVRKPRAKKAVPETAAAVVSVQPAAAASAAAVKQKRGRRPKSDEGTVSAKRAPVKRAPKAIQIAAAPPVAAVDEIADLLQLEEENQRLRKLLAEKLRAENADLRKRLNLG</sequence>
<reference evidence="3 4" key="1">
    <citation type="submission" date="2020-08" db="EMBL/GenBank/DDBJ databases">
        <title>Genomic Encyclopedia of Type Strains, Phase III (KMG-III): the genomes of soil and plant-associated and newly described type strains.</title>
        <authorList>
            <person name="Whitman W."/>
        </authorList>
    </citation>
    <scope>NUCLEOTIDE SEQUENCE [LARGE SCALE GENOMIC DNA]</scope>
    <source>
        <strain evidence="3 4">CECT 4113</strain>
    </source>
</reference>
<comment type="caution">
    <text evidence="3">The sequence shown here is derived from an EMBL/GenBank/DDBJ whole genome shotgun (WGS) entry which is preliminary data.</text>
</comment>
<organism evidence="3 4">
    <name type="scientific">Rhizobium pisi</name>
    <dbReference type="NCBI Taxonomy" id="574561"/>
    <lineage>
        <taxon>Bacteria</taxon>
        <taxon>Pseudomonadati</taxon>
        <taxon>Pseudomonadota</taxon>
        <taxon>Alphaproteobacteria</taxon>
        <taxon>Hyphomicrobiales</taxon>
        <taxon>Rhizobiaceae</taxon>
        <taxon>Rhizobium/Agrobacterium group</taxon>
        <taxon>Rhizobium</taxon>
    </lineage>
</organism>
<proteinExistence type="predicted"/>
<dbReference type="AlphaFoldDB" id="A0A7W5BPD0"/>
<keyword evidence="4" id="KW-1185">Reference proteome</keyword>
<protein>
    <recommendedName>
        <fullName evidence="5">Transcriptional regulator</fullName>
    </recommendedName>
</protein>
<evidence type="ECO:0000313" key="3">
    <source>
        <dbReference type="EMBL" id="MBB3136665.1"/>
    </source>
</evidence>
<evidence type="ECO:0000313" key="4">
    <source>
        <dbReference type="Proteomes" id="UP000518315"/>
    </source>
</evidence>
<feature type="region of interest" description="Disordered" evidence="2">
    <location>
        <begin position="179"/>
        <end position="202"/>
    </location>
</feature>